<gene>
    <name evidence="1" type="ORF">HJG44_22570</name>
</gene>
<dbReference type="Proteomes" id="UP000564885">
    <property type="component" value="Unassembled WGS sequence"/>
</dbReference>
<dbReference type="EMBL" id="JABEPP010000007">
    <property type="protein sequence ID" value="NNM75148.1"/>
    <property type="molecule type" value="Genomic_DNA"/>
</dbReference>
<dbReference type="SUPFAM" id="SSF51395">
    <property type="entry name" value="FMN-linked oxidoreductases"/>
    <property type="match status" value="1"/>
</dbReference>
<protein>
    <submittedName>
        <fullName evidence="1">Uncharacterized protein</fullName>
    </submittedName>
</protein>
<sequence>MASLFEPIRLRELALRNRIVISPRELARLGPWRRQGAAAAQEARP</sequence>
<keyword evidence="2" id="KW-1185">Reference proteome</keyword>
<reference evidence="1 2" key="1">
    <citation type="submission" date="2020-04" db="EMBL/GenBank/DDBJ databases">
        <title>Enterovirga sp. isolate from soil.</title>
        <authorList>
            <person name="Chea S."/>
            <person name="Kim D.-U."/>
        </authorList>
    </citation>
    <scope>NUCLEOTIDE SEQUENCE [LARGE SCALE GENOMIC DNA]</scope>
    <source>
        <strain evidence="1 2">DB1703</strain>
    </source>
</reference>
<accession>A0A849ICL6</accession>
<organism evidence="1 2">
    <name type="scientific">Enterovirga aerilata</name>
    <dbReference type="NCBI Taxonomy" id="2730920"/>
    <lineage>
        <taxon>Bacteria</taxon>
        <taxon>Pseudomonadati</taxon>
        <taxon>Pseudomonadota</taxon>
        <taxon>Alphaproteobacteria</taxon>
        <taxon>Hyphomicrobiales</taxon>
        <taxon>Methylobacteriaceae</taxon>
        <taxon>Enterovirga</taxon>
    </lineage>
</organism>
<dbReference type="RefSeq" id="WP_171220642.1">
    <property type="nucleotide sequence ID" value="NZ_JABEPP010000007.1"/>
</dbReference>
<comment type="caution">
    <text evidence="1">The sequence shown here is derived from an EMBL/GenBank/DDBJ whole genome shotgun (WGS) entry which is preliminary data.</text>
</comment>
<proteinExistence type="predicted"/>
<dbReference type="AlphaFoldDB" id="A0A849ICL6"/>
<evidence type="ECO:0000313" key="2">
    <source>
        <dbReference type="Proteomes" id="UP000564885"/>
    </source>
</evidence>
<evidence type="ECO:0000313" key="1">
    <source>
        <dbReference type="EMBL" id="NNM75148.1"/>
    </source>
</evidence>
<name>A0A849ICL6_9HYPH</name>